<feature type="region of interest" description="Disordered" evidence="1">
    <location>
        <begin position="487"/>
        <end position="516"/>
    </location>
</feature>
<proteinExistence type="predicted"/>
<evidence type="ECO:0000313" key="3">
    <source>
        <dbReference type="Proteomes" id="UP000620124"/>
    </source>
</evidence>
<name>A0A8H6YPL1_9AGAR</name>
<accession>A0A8H6YPL1</accession>
<evidence type="ECO:0000256" key="1">
    <source>
        <dbReference type="SAM" id="MobiDB-lite"/>
    </source>
</evidence>
<feature type="compositionally biased region" description="Basic residues" evidence="1">
    <location>
        <begin position="489"/>
        <end position="499"/>
    </location>
</feature>
<keyword evidence="3" id="KW-1185">Reference proteome</keyword>
<organism evidence="2 3">
    <name type="scientific">Mycena venus</name>
    <dbReference type="NCBI Taxonomy" id="2733690"/>
    <lineage>
        <taxon>Eukaryota</taxon>
        <taxon>Fungi</taxon>
        <taxon>Dikarya</taxon>
        <taxon>Basidiomycota</taxon>
        <taxon>Agaricomycotina</taxon>
        <taxon>Agaricomycetes</taxon>
        <taxon>Agaricomycetidae</taxon>
        <taxon>Agaricales</taxon>
        <taxon>Marasmiineae</taxon>
        <taxon>Mycenaceae</taxon>
        <taxon>Mycena</taxon>
    </lineage>
</organism>
<comment type="caution">
    <text evidence="2">The sequence shown here is derived from an EMBL/GenBank/DDBJ whole genome shotgun (WGS) entry which is preliminary data.</text>
</comment>
<evidence type="ECO:0000313" key="2">
    <source>
        <dbReference type="EMBL" id="KAF7362849.1"/>
    </source>
</evidence>
<dbReference type="Proteomes" id="UP000620124">
    <property type="component" value="Unassembled WGS sequence"/>
</dbReference>
<reference evidence="2" key="1">
    <citation type="submission" date="2020-05" db="EMBL/GenBank/DDBJ databases">
        <title>Mycena genomes resolve the evolution of fungal bioluminescence.</title>
        <authorList>
            <person name="Tsai I.J."/>
        </authorList>
    </citation>
    <scope>NUCLEOTIDE SEQUENCE</scope>
    <source>
        <strain evidence="2">CCC161011</strain>
    </source>
</reference>
<gene>
    <name evidence="2" type="ORF">MVEN_00634700</name>
</gene>
<dbReference type="EMBL" id="JACAZI010000004">
    <property type="protein sequence ID" value="KAF7362849.1"/>
    <property type="molecule type" value="Genomic_DNA"/>
</dbReference>
<sequence length="555" mass="62905">MPELPEGVTSGHLAKLFIDDQPAGSLGVKSIQADATIEESLSHPPGSRANLGHVYTLESSSTVLRGSCDSQTPIYPPLYATDPDNPPVPISDRGLVLLDAETHPRNVLLKFHDAESRTYWCQIQFLKHTVTQVFNKLDWDEAICVVDRAERGFKVRIAFEFEHHVLAYLTLDLLIQLYWSEDRLTLADQPDVYLEFPRFLEDVVRWVADRRTRQTNRASNAMTLVRTSSDIFAGAGVYTITELWHMAGLSPNLTEAEVFDSPSRTARLCGAFYHFAKEAHMTLWTLVQRFLVDYVICVRKESRLLYSEHLHVYGKERSYVSARFHALLVNFKAVCEAHSRDPLWVRRCTAAGPFDVFEPELIRHALEFEDINLGGLIFGEELWAKLRSDAGLPIACLSSDNTLARFYSNLSIAPEMSTSWLNPTAYTYLFHTNKGALRASHPLTILYRAANTDIWSVIPAFPDNSAPIPRARPPQVPKSEQIEDLVAPAKKRKSGKPPKPKTVAPLVPKTTPMQQCNPSTRDRALLAYIIKFTQNFYCWAVRLLRHRTPYQGTRR</sequence>
<dbReference type="AlphaFoldDB" id="A0A8H6YPL1"/>
<dbReference type="OrthoDB" id="3268838at2759"/>
<protein>
    <submittedName>
        <fullName evidence="2">Uncharacterized protein</fullName>
    </submittedName>
</protein>